<feature type="compositionally biased region" description="Basic and acidic residues" evidence="2">
    <location>
        <begin position="24"/>
        <end position="35"/>
    </location>
</feature>
<sequence length="632" mass="68810">ALRDLYHEVAERGLPWTEEDGNPWEDKSPEAKRTAIDQGTSTTPASHTSRGISDGSPQEREAELLNESTTLEQPSQGTGVVEPVASDGGASQEKGTSMTPPAPVALEPVVPAEPIVPETHRPTPTAKRHSIGHSYSAMPVVRMPVPTLEATWPSSHADSRAESGQPEPLWAKESPPIVGSQTLWATYRASESDEAQLALAQQNLHHAVRGMPEIADRLTQRWARKTERGLQNALREYKDVTQLPESRALPQEFRQHTPPPPMRMEERAFTPPPTRMEKSASRASSRPSSATKERRELSIHQKRNHEEHRPGVPGGRTAERSAERQRLAKAREGRGALAKEELARKDTPRGKRPEREEVARLSPKGDREERGPHHRAAKDQVRKSSPEKKMGAVPADLFEIPEQLREAKRRTAELESQLAELRKRLQLQENRSLTARTLVASAGSLAINPPAIALRPGDVYYPQPPEHGSRTPTRYSLGAPAGPQQVDTPAPQAAPAPRAVHAVHAVHAAALTARSLSPTPAPGTVNGAWTWPGHLGRGGAIYAAPAGVASPTRVASPGAYVASPPRVASPVRFIQGQTVPTFWFPRTVSVSPQPLRPPQWLVMGEPNLAKEAQNPQPCTEGWAPLSEPTSTL</sequence>
<evidence type="ECO:0000256" key="1">
    <source>
        <dbReference type="SAM" id="Coils"/>
    </source>
</evidence>
<name>A0ABP0JLB1_9DINO</name>
<feature type="compositionally biased region" description="Polar residues" evidence="2">
    <location>
        <begin position="66"/>
        <end position="78"/>
    </location>
</feature>
<keyword evidence="4" id="KW-1185">Reference proteome</keyword>
<comment type="caution">
    <text evidence="3">The sequence shown here is derived from an EMBL/GenBank/DDBJ whole genome shotgun (WGS) entry which is preliminary data.</text>
</comment>
<protein>
    <submittedName>
        <fullName evidence="3">Uncharacterized protein</fullName>
    </submittedName>
</protein>
<proteinExistence type="predicted"/>
<accession>A0ABP0JLB1</accession>
<feature type="non-terminal residue" evidence="3">
    <location>
        <position position="1"/>
    </location>
</feature>
<feature type="compositionally biased region" description="Low complexity" evidence="2">
    <location>
        <begin position="104"/>
        <end position="117"/>
    </location>
</feature>
<feature type="compositionally biased region" description="Basic and acidic residues" evidence="2">
    <location>
        <begin position="291"/>
        <end position="310"/>
    </location>
</feature>
<evidence type="ECO:0000313" key="4">
    <source>
        <dbReference type="Proteomes" id="UP001642484"/>
    </source>
</evidence>
<feature type="compositionally biased region" description="Low complexity" evidence="2">
    <location>
        <begin position="489"/>
        <end position="498"/>
    </location>
</feature>
<evidence type="ECO:0000256" key="2">
    <source>
        <dbReference type="SAM" id="MobiDB-lite"/>
    </source>
</evidence>
<feature type="compositionally biased region" description="Basic and acidic residues" evidence="2">
    <location>
        <begin position="317"/>
        <end position="390"/>
    </location>
</feature>
<keyword evidence="1" id="KW-0175">Coiled coil</keyword>
<feature type="coiled-coil region" evidence="1">
    <location>
        <begin position="404"/>
        <end position="431"/>
    </location>
</feature>
<reference evidence="3 4" key="1">
    <citation type="submission" date="2024-02" db="EMBL/GenBank/DDBJ databases">
        <authorList>
            <person name="Chen Y."/>
            <person name="Shah S."/>
            <person name="Dougan E. K."/>
            <person name="Thang M."/>
            <person name="Chan C."/>
        </authorList>
    </citation>
    <scope>NUCLEOTIDE SEQUENCE [LARGE SCALE GENOMIC DNA]</scope>
</reference>
<dbReference type="EMBL" id="CAXAMN010005758">
    <property type="protein sequence ID" value="CAK9015221.1"/>
    <property type="molecule type" value="Genomic_DNA"/>
</dbReference>
<feature type="region of interest" description="Disordered" evidence="2">
    <location>
        <begin position="151"/>
        <end position="174"/>
    </location>
</feature>
<feature type="compositionally biased region" description="Polar residues" evidence="2">
    <location>
        <begin position="37"/>
        <end position="51"/>
    </location>
</feature>
<feature type="region of interest" description="Disordered" evidence="2">
    <location>
        <begin position="457"/>
        <end position="498"/>
    </location>
</feature>
<gene>
    <name evidence="3" type="ORF">CCMP2556_LOCUS12018</name>
</gene>
<organism evidence="3 4">
    <name type="scientific">Durusdinium trenchii</name>
    <dbReference type="NCBI Taxonomy" id="1381693"/>
    <lineage>
        <taxon>Eukaryota</taxon>
        <taxon>Sar</taxon>
        <taxon>Alveolata</taxon>
        <taxon>Dinophyceae</taxon>
        <taxon>Suessiales</taxon>
        <taxon>Symbiodiniaceae</taxon>
        <taxon>Durusdinium</taxon>
    </lineage>
</organism>
<dbReference type="Proteomes" id="UP001642484">
    <property type="component" value="Unassembled WGS sequence"/>
</dbReference>
<feature type="region of interest" description="Disordered" evidence="2">
    <location>
        <begin position="1"/>
        <end position="137"/>
    </location>
</feature>
<evidence type="ECO:0000313" key="3">
    <source>
        <dbReference type="EMBL" id="CAK9015221.1"/>
    </source>
</evidence>
<feature type="region of interest" description="Disordered" evidence="2">
    <location>
        <begin position="235"/>
        <end position="396"/>
    </location>
</feature>
<feature type="compositionally biased region" description="Low complexity" evidence="2">
    <location>
        <begin position="281"/>
        <end position="290"/>
    </location>
</feature>
<feature type="region of interest" description="Disordered" evidence="2">
    <location>
        <begin position="610"/>
        <end position="632"/>
    </location>
</feature>
<feature type="compositionally biased region" description="Basic and acidic residues" evidence="2">
    <location>
        <begin position="1"/>
        <end position="11"/>
    </location>
</feature>